<keyword evidence="2" id="KW-1185">Reference proteome</keyword>
<proteinExistence type="predicted"/>
<dbReference type="Proteomes" id="UP000692954">
    <property type="component" value="Unassembled WGS sequence"/>
</dbReference>
<comment type="caution">
    <text evidence="1">The sequence shown here is derived from an EMBL/GenBank/DDBJ whole genome shotgun (WGS) entry which is preliminary data.</text>
</comment>
<accession>A0A8S1KYJ9</accession>
<evidence type="ECO:0000313" key="2">
    <source>
        <dbReference type="Proteomes" id="UP000692954"/>
    </source>
</evidence>
<protein>
    <submittedName>
        <fullName evidence="1">Uncharacterized protein</fullName>
    </submittedName>
</protein>
<gene>
    <name evidence="1" type="ORF">PSON_ATCC_30995.1.T0140411</name>
</gene>
<dbReference type="EMBL" id="CAJJDN010000014">
    <property type="protein sequence ID" value="CAD8060690.1"/>
    <property type="molecule type" value="Genomic_DNA"/>
</dbReference>
<name>A0A8S1KYJ9_9CILI</name>
<organism evidence="1 2">
    <name type="scientific">Paramecium sonneborni</name>
    <dbReference type="NCBI Taxonomy" id="65129"/>
    <lineage>
        <taxon>Eukaryota</taxon>
        <taxon>Sar</taxon>
        <taxon>Alveolata</taxon>
        <taxon>Ciliophora</taxon>
        <taxon>Intramacronucleata</taxon>
        <taxon>Oligohymenophorea</taxon>
        <taxon>Peniculida</taxon>
        <taxon>Parameciidae</taxon>
        <taxon>Paramecium</taxon>
    </lineage>
</organism>
<dbReference type="AlphaFoldDB" id="A0A8S1KYJ9"/>
<sequence length="64" mass="7820">MLTLQKQTQFEIQKQMKTINQKECYRKIKEISLKISNQSINLLKYFFPNINIYASLKKIYIQYQ</sequence>
<reference evidence="1" key="1">
    <citation type="submission" date="2021-01" db="EMBL/GenBank/DDBJ databases">
        <authorList>
            <consortium name="Genoscope - CEA"/>
            <person name="William W."/>
        </authorList>
    </citation>
    <scope>NUCLEOTIDE SEQUENCE</scope>
</reference>
<evidence type="ECO:0000313" key="1">
    <source>
        <dbReference type="EMBL" id="CAD8060690.1"/>
    </source>
</evidence>